<dbReference type="RefSeq" id="WP_342202614.1">
    <property type="nucleotide sequence ID" value="NZ_JBCATE010000008.1"/>
</dbReference>
<keyword evidence="2" id="KW-1185">Reference proteome</keyword>
<reference evidence="1 2" key="1">
    <citation type="submission" date="2024-09" db="EMBL/GenBank/DDBJ databases">
        <authorList>
            <person name="Zhang Y."/>
        </authorList>
    </citation>
    <scope>NUCLEOTIDE SEQUENCE [LARGE SCALE GENOMIC DNA]</scope>
    <source>
        <strain evidence="1 2">ZJ318</strain>
    </source>
</reference>
<evidence type="ECO:0000313" key="1">
    <source>
        <dbReference type="EMBL" id="MFB2621820.1"/>
    </source>
</evidence>
<dbReference type="Proteomes" id="UP001576708">
    <property type="component" value="Unassembled WGS sequence"/>
</dbReference>
<name>A0ABV4VND5_9GAMM</name>
<comment type="caution">
    <text evidence="1">The sequence shown here is derived from an EMBL/GenBank/DDBJ whole genome shotgun (WGS) entry which is preliminary data.</text>
</comment>
<proteinExistence type="predicted"/>
<protein>
    <recommendedName>
        <fullName evidence="3">Large polyvalent protein-associated domain-containing protein</fullName>
    </recommendedName>
</protein>
<organism evidence="1 2">
    <name type="scientific">Shewanella mangrovisoli</name>
    <dbReference type="NCBI Taxonomy" id="2864211"/>
    <lineage>
        <taxon>Bacteria</taxon>
        <taxon>Pseudomonadati</taxon>
        <taxon>Pseudomonadota</taxon>
        <taxon>Gammaproteobacteria</taxon>
        <taxon>Alteromonadales</taxon>
        <taxon>Shewanellaceae</taxon>
        <taxon>Shewanella</taxon>
    </lineage>
</organism>
<accession>A0ABV4VND5</accession>
<sequence length="367" mass="42183">MKSNFETNHSSLESVQFLSEKNGNENTILDFENLTSENTRIPAVLRAIEYAKAAGMDDSPVGSNIHYYNLLDREQETTELEEQELDDCLIQDEAEELETPKAEVKGKGSHLNSYHYKPLVSIDRKEKKRARETKLCLTNSGEIRFFSRELENAFLAMKDLIIKRIVTGRLVLATVYFSHKAKAKNLSAHAYGKKLRERGWGLPTIIVLEHGKASKKLSHAHIITISEESASNRFPALRELLKKDANHYDSAIKIQDSYITKFRYTDLTALEEEQSGNVIPPIEEHNSEYWMKTWRPEGSNYIHRRLPIDVGIADYLSKQLTDENDNQRLNFINFGTMISDKKRELVKLSREFRKKYKTPPASKASKS</sequence>
<gene>
    <name evidence="1" type="ORF">ACE02W_18545</name>
</gene>
<dbReference type="EMBL" id="JBHFGU010000008">
    <property type="protein sequence ID" value="MFB2621820.1"/>
    <property type="molecule type" value="Genomic_DNA"/>
</dbReference>
<evidence type="ECO:0000313" key="2">
    <source>
        <dbReference type="Proteomes" id="UP001576708"/>
    </source>
</evidence>
<evidence type="ECO:0008006" key="3">
    <source>
        <dbReference type="Google" id="ProtNLM"/>
    </source>
</evidence>